<organism evidence="1 2">
    <name type="scientific">Rhizophagus clarus</name>
    <dbReference type="NCBI Taxonomy" id="94130"/>
    <lineage>
        <taxon>Eukaryota</taxon>
        <taxon>Fungi</taxon>
        <taxon>Fungi incertae sedis</taxon>
        <taxon>Mucoromycota</taxon>
        <taxon>Glomeromycotina</taxon>
        <taxon>Glomeromycetes</taxon>
        <taxon>Glomerales</taxon>
        <taxon>Glomeraceae</taxon>
        <taxon>Rhizophagus</taxon>
    </lineage>
</organism>
<sequence length="72" mass="8099">MISNRVAIPDELSISISGGKENNNDFPNNCEKLEYNGHTEKARIKGSEELVEVMLHFISFHNVILNRVGITD</sequence>
<accession>A0A2Z6QED3</accession>
<proteinExistence type="predicted"/>
<evidence type="ECO:0000313" key="1">
    <source>
        <dbReference type="EMBL" id="GBB84069.1"/>
    </source>
</evidence>
<keyword evidence="2" id="KW-1185">Reference proteome</keyword>
<protein>
    <submittedName>
        <fullName evidence="1">Uncharacterized protein</fullName>
    </submittedName>
</protein>
<gene>
    <name evidence="1" type="ORF">RclHR1_01070019</name>
</gene>
<dbReference type="AlphaFoldDB" id="A0A2Z6QED3"/>
<dbReference type="Proteomes" id="UP000247702">
    <property type="component" value="Unassembled WGS sequence"/>
</dbReference>
<name>A0A2Z6QED3_9GLOM</name>
<evidence type="ECO:0000313" key="2">
    <source>
        <dbReference type="Proteomes" id="UP000247702"/>
    </source>
</evidence>
<dbReference type="EMBL" id="BEXD01000080">
    <property type="protein sequence ID" value="GBB84069.1"/>
    <property type="molecule type" value="Genomic_DNA"/>
</dbReference>
<reference evidence="1 2" key="1">
    <citation type="submission" date="2017-11" db="EMBL/GenBank/DDBJ databases">
        <title>The genome of Rhizophagus clarus HR1 reveals common genetic basis of auxotrophy among arbuscular mycorrhizal fungi.</title>
        <authorList>
            <person name="Kobayashi Y."/>
        </authorList>
    </citation>
    <scope>NUCLEOTIDE SEQUENCE [LARGE SCALE GENOMIC DNA]</scope>
    <source>
        <strain evidence="1 2">HR1</strain>
    </source>
</reference>
<comment type="caution">
    <text evidence="1">The sequence shown here is derived from an EMBL/GenBank/DDBJ whole genome shotgun (WGS) entry which is preliminary data.</text>
</comment>